<evidence type="ECO:0000256" key="5">
    <source>
        <dbReference type="ARBA" id="ARBA00023159"/>
    </source>
</evidence>
<feature type="domain" description="AP2/ERF" evidence="10">
    <location>
        <begin position="5"/>
        <end position="67"/>
    </location>
</feature>
<sequence>MRHPVFRGVRGAGATPAVGCARSEVRVPGRRGCRLWLGTFDTAEAAARAHDAAMLAIAGAGACLNFASSAWLLAVPASYASLADVRHAIAEAVEEFQCREARAEDDARSAASSTPSSPANNDDGEESSSATEDSPFEQETDRRADKGRSGMNRDSKRKSHGYRKQHCAITLIPFLND</sequence>
<evidence type="ECO:0000313" key="12">
    <source>
        <dbReference type="Proteomes" id="UP000275267"/>
    </source>
</evidence>
<accession>A0A3L6SZT6</accession>
<dbReference type="InterPro" id="IPR001471">
    <property type="entry name" value="AP2/ERF_dom"/>
</dbReference>
<dbReference type="PANTHER" id="PTHR31839">
    <property type="entry name" value="DEHYDRATION-RESPONSIVE ELEMENT-BINDING PROTEIN 1D"/>
    <property type="match status" value="1"/>
</dbReference>
<organism evidence="11 12">
    <name type="scientific">Panicum miliaceum</name>
    <name type="common">Proso millet</name>
    <name type="synonym">Broomcorn millet</name>
    <dbReference type="NCBI Taxonomy" id="4540"/>
    <lineage>
        <taxon>Eukaryota</taxon>
        <taxon>Viridiplantae</taxon>
        <taxon>Streptophyta</taxon>
        <taxon>Embryophyta</taxon>
        <taxon>Tracheophyta</taxon>
        <taxon>Spermatophyta</taxon>
        <taxon>Magnoliopsida</taxon>
        <taxon>Liliopsida</taxon>
        <taxon>Poales</taxon>
        <taxon>Poaceae</taxon>
        <taxon>PACMAD clade</taxon>
        <taxon>Panicoideae</taxon>
        <taxon>Panicodae</taxon>
        <taxon>Paniceae</taxon>
        <taxon>Panicinae</taxon>
        <taxon>Panicum</taxon>
        <taxon>Panicum sect. Panicum</taxon>
    </lineage>
</organism>
<evidence type="ECO:0000256" key="3">
    <source>
        <dbReference type="ARBA" id="ARBA00023016"/>
    </source>
</evidence>
<keyword evidence="2" id="KW-0805">Transcription regulation</keyword>
<dbReference type="PROSITE" id="PS51032">
    <property type="entry name" value="AP2_ERF"/>
    <property type="match status" value="1"/>
</dbReference>
<keyword evidence="12" id="KW-1185">Reference proteome</keyword>
<reference evidence="12" key="1">
    <citation type="journal article" date="2019" name="Nat. Commun.">
        <title>The genome of broomcorn millet.</title>
        <authorList>
            <person name="Zou C."/>
            <person name="Miki D."/>
            <person name="Li D."/>
            <person name="Tang Q."/>
            <person name="Xiao L."/>
            <person name="Rajput S."/>
            <person name="Deng P."/>
            <person name="Jia W."/>
            <person name="Huang R."/>
            <person name="Zhang M."/>
            <person name="Sun Y."/>
            <person name="Hu J."/>
            <person name="Fu X."/>
            <person name="Schnable P.S."/>
            <person name="Li F."/>
            <person name="Zhang H."/>
            <person name="Feng B."/>
            <person name="Zhu X."/>
            <person name="Liu R."/>
            <person name="Schnable J.C."/>
            <person name="Zhu J.-K."/>
            <person name="Zhang H."/>
        </authorList>
    </citation>
    <scope>NUCLEOTIDE SEQUENCE [LARGE SCALE GENOMIC DNA]</scope>
</reference>
<evidence type="ECO:0000256" key="7">
    <source>
        <dbReference type="ARBA" id="ARBA00023242"/>
    </source>
</evidence>
<dbReference type="SUPFAM" id="SSF54171">
    <property type="entry name" value="DNA-binding domain"/>
    <property type="match status" value="1"/>
</dbReference>
<dbReference type="SMART" id="SM00380">
    <property type="entry name" value="AP2"/>
    <property type="match status" value="1"/>
</dbReference>
<dbReference type="GO" id="GO:0003700">
    <property type="term" value="F:DNA-binding transcription factor activity"/>
    <property type="evidence" value="ECO:0007669"/>
    <property type="project" value="InterPro"/>
</dbReference>
<gene>
    <name evidence="11" type="ORF">C2845_PM05G36190</name>
</gene>
<proteinExistence type="inferred from homology"/>
<dbReference type="InterPro" id="IPR036955">
    <property type="entry name" value="AP2/ERF_dom_sf"/>
</dbReference>
<evidence type="ECO:0000256" key="4">
    <source>
        <dbReference type="ARBA" id="ARBA00023125"/>
    </source>
</evidence>
<evidence type="ECO:0000256" key="1">
    <source>
        <dbReference type="ARBA" id="ARBA00004123"/>
    </source>
</evidence>
<dbReference type="GO" id="GO:0005634">
    <property type="term" value="C:nucleus"/>
    <property type="evidence" value="ECO:0007669"/>
    <property type="project" value="UniProtKB-SubCell"/>
</dbReference>
<dbReference type="InterPro" id="IPR016177">
    <property type="entry name" value="DNA-bd_dom_sf"/>
</dbReference>
<keyword evidence="7" id="KW-0539">Nucleus</keyword>
<keyword evidence="5" id="KW-0010">Activator</keyword>
<keyword evidence="4" id="KW-0238">DNA-binding</keyword>
<feature type="compositionally biased region" description="Basic and acidic residues" evidence="9">
    <location>
        <begin position="139"/>
        <end position="154"/>
    </location>
</feature>
<dbReference type="Proteomes" id="UP000275267">
    <property type="component" value="Unassembled WGS sequence"/>
</dbReference>
<dbReference type="AlphaFoldDB" id="A0A3L6SZT6"/>
<evidence type="ECO:0000259" key="10">
    <source>
        <dbReference type="PROSITE" id="PS51032"/>
    </source>
</evidence>
<dbReference type="Gene3D" id="3.30.730.10">
    <property type="entry name" value="AP2/ERF domain"/>
    <property type="match status" value="1"/>
</dbReference>
<keyword evidence="3" id="KW-0346">Stress response</keyword>
<name>A0A3L6SZT6_PANMI</name>
<dbReference type="InterPro" id="IPR045277">
    <property type="entry name" value="DRE1A-I"/>
</dbReference>
<dbReference type="GO" id="GO:0003677">
    <property type="term" value="F:DNA binding"/>
    <property type="evidence" value="ECO:0007669"/>
    <property type="project" value="UniProtKB-KW"/>
</dbReference>
<evidence type="ECO:0000256" key="9">
    <source>
        <dbReference type="SAM" id="MobiDB-lite"/>
    </source>
</evidence>
<protein>
    <submittedName>
        <fullName evidence="11">Dehydration-responsive element-binding protein 1A-like</fullName>
    </submittedName>
</protein>
<evidence type="ECO:0000256" key="2">
    <source>
        <dbReference type="ARBA" id="ARBA00023015"/>
    </source>
</evidence>
<feature type="compositionally biased region" description="Basic residues" evidence="9">
    <location>
        <begin position="155"/>
        <end position="164"/>
    </location>
</feature>
<feature type="region of interest" description="Disordered" evidence="9">
    <location>
        <begin position="100"/>
        <end position="164"/>
    </location>
</feature>
<feature type="compositionally biased region" description="Low complexity" evidence="9">
    <location>
        <begin position="109"/>
        <end position="121"/>
    </location>
</feature>
<keyword evidence="6" id="KW-0804">Transcription</keyword>
<dbReference type="PANTHER" id="PTHR31839:SF10">
    <property type="entry name" value="DEHYDRATION-RESPONSIVE ELEMENT-BINDING PROTEIN 1A"/>
    <property type="match status" value="1"/>
</dbReference>
<dbReference type="STRING" id="4540.A0A3L6SZT6"/>
<comment type="similarity">
    <text evidence="8">Belongs to the AP2/ERF transcription factor family. ERF subfamily.</text>
</comment>
<comment type="caution">
    <text evidence="11">The sequence shown here is derived from an EMBL/GenBank/DDBJ whole genome shotgun (WGS) entry which is preliminary data.</text>
</comment>
<dbReference type="OrthoDB" id="778167at2759"/>
<evidence type="ECO:0000313" key="11">
    <source>
        <dbReference type="EMBL" id="RLN30000.1"/>
    </source>
</evidence>
<evidence type="ECO:0000256" key="8">
    <source>
        <dbReference type="ARBA" id="ARBA00024343"/>
    </source>
</evidence>
<evidence type="ECO:0000256" key="6">
    <source>
        <dbReference type="ARBA" id="ARBA00023163"/>
    </source>
</evidence>
<comment type="subcellular location">
    <subcellularLocation>
        <location evidence="1">Nucleus</location>
    </subcellularLocation>
</comment>
<dbReference type="EMBL" id="PQIB02000003">
    <property type="protein sequence ID" value="RLN30000.1"/>
    <property type="molecule type" value="Genomic_DNA"/>
</dbReference>